<reference evidence="5" key="1">
    <citation type="submission" date="2016-10" db="EMBL/GenBank/DDBJ databases">
        <authorList>
            <person name="Varghese N."/>
            <person name="Submissions S."/>
        </authorList>
    </citation>
    <scope>NUCLEOTIDE SEQUENCE [LARGE SCALE GENOMIC DNA]</scope>
    <source>
        <strain evidence="5">DSM 8344</strain>
    </source>
</reference>
<sequence length="219" mass="25928">MSEIIRKTKWLFIEYVLWCFMWPFLRLCQLELRNYDHLPAKPYIMAFNHVSYLDWLILYPFFNKIKKQPIIFIGKKRLFEHPLFKHFMEYARVICVDQGNVNKTFLCQVRKSLKEGHVLGIFPEGTRSADGRLLKGQPGITQLAIMNRVPVIPVGLNGFYNILPKGKKFPRINKLVIEIGEPIYLDQYHGKKLTEQEIESLTRLIMTQIGHLTHQEYNY</sequence>
<evidence type="ECO:0000256" key="1">
    <source>
        <dbReference type="ARBA" id="ARBA00022679"/>
    </source>
</evidence>
<name>A0A1G8E713_9FIRM</name>
<dbReference type="GO" id="GO:0006654">
    <property type="term" value="P:phosphatidic acid biosynthetic process"/>
    <property type="evidence" value="ECO:0007669"/>
    <property type="project" value="TreeGrafter"/>
</dbReference>
<gene>
    <name evidence="4" type="ORF">SAMN05443529_11671</name>
</gene>
<evidence type="ECO:0000256" key="2">
    <source>
        <dbReference type="ARBA" id="ARBA00023315"/>
    </source>
</evidence>
<organism evidence="4 5">
    <name type="scientific">Desulfosporosinus hippei DSM 8344</name>
    <dbReference type="NCBI Taxonomy" id="1121419"/>
    <lineage>
        <taxon>Bacteria</taxon>
        <taxon>Bacillati</taxon>
        <taxon>Bacillota</taxon>
        <taxon>Clostridia</taxon>
        <taxon>Eubacteriales</taxon>
        <taxon>Desulfitobacteriaceae</taxon>
        <taxon>Desulfosporosinus</taxon>
    </lineage>
</organism>
<dbReference type="InterPro" id="IPR002123">
    <property type="entry name" value="Plipid/glycerol_acylTrfase"/>
</dbReference>
<dbReference type="SUPFAM" id="SSF69593">
    <property type="entry name" value="Glycerol-3-phosphate (1)-acyltransferase"/>
    <property type="match status" value="1"/>
</dbReference>
<protein>
    <submittedName>
        <fullName evidence="4">1-acyl-sn-glycerol-3-phosphate acyltransferase</fullName>
    </submittedName>
</protein>
<evidence type="ECO:0000313" key="5">
    <source>
        <dbReference type="Proteomes" id="UP000198656"/>
    </source>
</evidence>
<keyword evidence="5" id="KW-1185">Reference proteome</keyword>
<keyword evidence="1 4" id="KW-0808">Transferase</keyword>
<keyword evidence="2 4" id="KW-0012">Acyltransferase</keyword>
<dbReference type="EMBL" id="FNCP01000016">
    <property type="protein sequence ID" value="SDH65657.1"/>
    <property type="molecule type" value="Genomic_DNA"/>
</dbReference>
<dbReference type="PANTHER" id="PTHR10434:SF40">
    <property type="entry name" value="1-ACYL-SN-GLYCEROL-3-PHOSPHATE ACYLTRANSFERASE"/>
    <property type="match status" value="1"/>
</dbReference>
<feature type="domain" description="Phospholipid/glycerol acyltransferase" evidence="3">
    <location>
        <begin position="43"/>
        <end position="159"/>
    </location>
</feature>
<accession>A0A1G8E713</accession>
<dbReference type="Pfam" id="PF01553">
    <property type="entry name" value="Acyltransferase"/>
    <property type="match status" value="1"/>
</dbReference>
<dbReference type="Proteomes" id="UP000198656">
    <property type="component" value="Unassembled WGS sequence"/>
</dbReference>
<dbReference type="STRING" id="1121419.SAMN05443529_11671"/>
<dbReference type="PANTHER" id="PTHR10434">
    <property type="entry name" value="1-ACYL-SN-GLYCEROL-3-PHOSPHATE ACYLTRANSFERASE"/>
    <property type="match status" value="1"/>
</dbReference>
<evidence type="ECO:0000259" key="3">
    <source>
        <dbReference type="SMART" id="SM00563"/>
    </source>
</evidence>
<evidence type="ECO:0000313" key="4">
    <source>
        <dbReference type="EMBL" id="SDH65657.1"/>
    </source>
</evidence>
<proteinExistence type="predicted"/>
<dbReference type="SMART" id="SM00563">
    <property type="entry name" value="PlsC"/>
    <property type="match status" value="1"/>
</dbReference>
<dbReference type="OrthoDB" id="9803035at2"/>
<dbReference type="GO" id="GO:0003841">
    <property type="term" value="F:1-acylglycerol-3-phosphate O-acyltransferase activity"/>
    <property type="evidence" value="ECO:0007669"/>
    <property type="project" value="TreeGrafter"/>
</dbReference>
<dbReference type="CDD" id="cd07989">
    <property type="entry name" value="LPLAT_AGPAT-like"/>
    <property type="match status" value="1"/>
</dbReference>
<dbReference type="AlphaFoldDB" id="A0A1G8E713"/>